<feature type="non-terminal residue" evidence="3">
    <location>
        <position position="1"/>
    </location>
</feature>
<evidence type="ECO:0000256" key="1">
    <source>
        <dbReference type="ARBA" id="ARBA00022741"/>
    </source>
</evidence>
<dbReference type="GO" id="GO:0005737">
    <property type="term" value="C:cytoplasm"/>
    <property type="evidence" value="ECO:0007669"/>
    <property type="project" value="TreeGrafter"/>
</dbReference>
<dbReference type="Gene3D" id="3.40.50.300">
    <property type="entry name" value="P-loop containing nucleotide triphosphate hydrolases"/>
    <property type="match status" value="1"/>
</dbReference>
<dbReference type="Proteomes" id="UP000228614">
    <property type="component" value="Unassembled WGS sequence"/>
</dbReference>
<dbReference type="PANTHER" id="PTHR11638:SF18">
    <property type="entry name" value="HEAT SHOCK PROTEIN 104"/>
    <property type="match status" value="1"/>
</dbReference>
<dbReference type="GO" id="GO:0016887">
    <property type="term" value="F:ATP hydrolysis activity"/>
    <property type="evidence" value="ECO:0007669"/>
    <property type="project" value="TreeGrafter"/>
</dbReference>
<dbReference type="EMBL" id="PFAN01000103">
    <property type="protein sequence ID" value="PIR94820.1"/>
    <property type="molecule type" value="Genomic_DNA"/>
</dbReference>
<reference evidence="4" key="1">
    <citation type="submission" date="2017-09" db="EMBL/GenBank/DDBJ databases">
        <title>Depth-based differentiation of microbial function through sediment-hosted aquifers and enrichment of novel symbionts in the deep terrestrial subsurface.</title>
        <authorList>
            <person name="Probst A.J."/>
            <person name="Ladd B."/>
            <person name="Jarett J.K."/>
            <person name="Geller-Mcgrath D.E."/>
            <person name="Sieber C.M.K."/>
            <person name="Emerson J.B."/>
            <person name="Anantharaman K."/>
            <person name="Thomas B.C."/>
            <person name="Malmstrom R."/>
            <person name="Stieglmeier M."/>
            <person name="Klingl A."/>
            <person name="Woyke T."/>
            <person name="Ryan C.M."/>
            <person name="Banfield J.F."/>
        </authorList>
    </citation>
    <scope>NUCLEOTIDE SEQUENCE [LARGE SCALE GENOMIC DNA]</scope>
</reference>
<proteinExistence type="predicted"/>
<dbReference type="AlphaFoldDB" id="A0A2H0V920"/>
<dbReference type="PANTHER" id="PTHR11638">
    <property type="entry name" value="ATP-DEPENDENT CLP PROTEASE"/>
    <property type="match status" value="1"/>
</dbReference>
<dbReference type="GO" id="GO:0005524">
    <property type="term" value="F:ATP binding"/>
    <property type="evidence" value="ECO:0007669"/>
    <property type="project" value="UniProtKB-KW"/>
</dbReference>
<evidence type="ECO:0000313" key="3">
    <source>
        <dbReference type="EMBL" id="PIR94820.1"/>
    </source>
</evidence>
<keyword evidence="2" id="KW-0067">ATP-binding</keyword>
<keyword evidence="1" id="KW-0547">Nucleotide-binding</keyword>
<evidence type="ECO:0000313" key="4">
    <source>
        <dbReference type="Proteomes" id="UP000228614"/>
    </source>
</evidence>
<comment type="caution">
    <text evidence="3">The sequence shown here is derived from an EMBL/GenBank/DDBJ whole genome shotgun (WGS) entry which is preliminary data.</text>
</comment>
<dbReference type="InterPro" id="IPR027417">
    <property type="entry name" value="P-loop_NTPase"/>
</dbReference>
<sequence length="348" mass="39116">IGNKPKISKEVRQSLIEGYLIARDNGHEHIHILDLLAPLLNNDGTLRSVIKNLQLSIDSIENSIAWFLMQDKALMAKYYNHGGKYLNLQKKARLVASAVATPVLEHFTVDLTEKARQEHKEIFIGRRELEDIFQFFFVGKKQVVLSGDEGVGKSFIISAVAEKIINDDVPKALRQKRLLLLDNEKIKNEGLNIAIDKKILIILQEARIDKNVILCVKDVEEKIWQILSEYASDILLIATSARQGVNFAGAQVVEVDRPNANSLIKMLAAESIGIEEKYKVYFYYQALEAALYAAQKYFAETNAVEKGKEILTQAAIDISRQTSRYINGAFVAKTVSALIGEPYTKILK</sequence>
<evidence type="ECO:0000256" key="2">
    <source>
        <dbReference type="ARBA" id="ARBA00022840"/>
    </source>
</evidence>
<dbReference type="SUPFAM" id="SSF52540">
    <property type="entry name" value="P-loop containing nucleoside triphosphate hydrolases"/>
    <property type="match status" value="1"/>
</dbReference>
<name>A0A2H0V920_9BACT</name>
<protein>
    <submittedName>
        <fullName evidence="3">Uncharacterized protein</fullName>
    </submittedName>
</protein>
<dbReference type="GO" id="GO:0034605">
    <property type="term" value="P:cellular response to heat"/>
    <property type="evidence" value="ECO:0007669"/>
    <property type="project" value="TreeGrafter"/>
</dbReference>
<gene>
    <name evidence="3" type="ORF">COT95_02065</name>
</gene>
<accession>A0A2H0V920</accession>
<organism evidence="3 4">
    <name type="scientific">Candidatus Falkowbacteria bacterium CG10_big_fil_rev_8_21_14_0_10_37_6</name>
    <dbReference type="NCBI Taxonomy" id="1974563"/>
    <lineage>
        <taxon>Bacteria</taxon>
        <taxon>Candidatus Falkowiibacteriota</taxon>
    </lineage>
</organism>
<dbReference type="InterPro" id="IPR050130">
    <property type="entry name" value="ClpA_ClpB"/>
</dbReference>